<feature type="compositionally biased region" description="Polar residues" evidence="1">
    <location>
        <begin position="27"/>
        <end position="36"/>
    </location>
</feature>
<organism evidence="2 3">
    <name type="scientific">Emergomyces pasteurianus Ep9510</name>
    <dbReference type="NCBI Taxonomy" id="1447872"/>
    <lineage>
        <taxon>Eukaryota</taxon>
        <taxon>Fungi</taxon>
        <taxon>Dikarya</taxon>
        <taxon>Ascomycota</taxon>
        <taxon>Pezizomycotina</taxon>
        <taxon>Eurotiomycetes</taxon>
        <taxon>Eurotiomycetidae</taxon>
        <taxon>Onygenales</taxon>
        <taxon>Ajellomycetaceae</taxon>
        <taxon>Emergomyces</taxon>
    </lineage>
</organism>
<feature type="region of interest" description="Disordered" evidence="1">
    <location>
        <begin position="18"/>
        <end position="89"/>
    </location>
</feature>
<protein>
    <submittedName>
        <fullName evidence="2">Uncharacterized protein</fullName>
    </submittedName>
</protein>
<gene>
    <name evidence="2" type="ORF">AJ78_00897</name>
</gene>
<proteinExistence type="predicted"/>
<dbReference type="VEuPathDB" id="FungiDB:AJ78_00897"/>
<dbReference type="AlphaFoldDB" id="A0A1J9QSD9"/>
<dbReference type="EMBL" id="LGRN01000017">
    <property type="protein sequence ID" value="OJD19111.1"/>
    <property type="molecule type" value="Genomic_DNA"/>
</dbReference>
<accession>A0A1J9QSD9</accession>
<feature type="compositionally biased region" description="Polar residues" evidence="1">
    <location>
        <begin position="43"/>
        <end position="73"/>
    </location>
</feature>
<reference evidence="2 3" key="1">
    <citation type="submission" date="2015-07" db="EMBL/GenBank/DDBJ databases">
        <title>Emmonsia species relationships and genome sequence.</title>
        <authorList>
            <consortium name="The Broad Institute Genomics Platform"/>
            <person name="Cuomo C.A."/>
            <person name="Munoz J.F."/>
            <person name="Imamovic A."/>
            <person name="Priest M.E."/>
            <person name="Young S."/>
            <person name="Clay O.K."/>
            <person name="McEwen J.G."/>
        </authorList>
    </citation>
    <scope>NUCLEOTIDE SEQUENCE [LARGE SCALE GENOMIC DNA]</scope>
    <source>
        <strain evidence="2 3">UAMH 9510</strain>
    </source>
</reference>
<comment type="caution">
    <text evidence="2">The sequence shown here is derived from an EMBL/GenBank/DDBJ whole genome shotgun (WGS) entry which is preliminary data.</text>
</comment>
<feature type="compositionally biased region" description="Acidic residues" evidence="1">
    <location>
        <begin position="206"/>
        <end position="219"/>
    </location>
</feature>
<sequence>MGYLADFRHSFYSFLTPRKLPHDRPQLQPSPTTTSAAEEHAQCLSQALQRRSMSPTSKAHNWLSTTKPSNLGGSSKEEHELSSQAGKQGYLSSKMGGIIETPHEAYKNFMQLPTPAASGLKRRLRFEPGYLREEARIDAREDDLDGDTLVVDGATPSKRRRVFKGLTFLGEQEMTATQLFEEDLLEGDTLGAKDIKSAADSGIDSEAGDSEIVDDEESEESHANTDTQLASDESSGTGGDDDEMMIVPPHPRKASRGSKTSHNAEDVYRPSPKAVDKNLTKDIIRPSVEGELDEKEVAGKQRSVKKNDSREVAFAFSAEKAQRWVDAIKLPKGHWAEAEEDLFHRLAMRGFEPLVPSNWQLDFSTLPESLFGYPGDISTPYIYAVDASEFRAINALSDLFELGNKVRDRQVVQLRPEPVIRRAITRYIKWALYNFNFLNRPNAIPVHTIYSLKPSESTRDALQTLNRRLVMLANRYRAAWQMTPRIETNFNENGNSSKNNEVDRCDCANQYASRSFPVITGFLICGPIVALLTLNSDPKVHPVLDSKFSAKFISQFDFGEKAQDVWHSFAIAIAVVRMRKTMAQLEAEAHGDVMWMAANEANSVDPDL</sequence>
<evidence type="ECO:0000256" key="1">
    <source>
        <dbReference type="SAM" id="MobiDB-lite"/>
    </source>
</evidence>
<feature type="region of interest" description="Disordered" evidence="1">
    <location>
        <begin position="197"/>
        <end position="274"/>
    </location>
</feature>
<dbReference type="Proteomes" id="UP000182235">
    <property type="component" value="Unassembled WGS sequence"/>
</dbReference>
<feature type="compositionally biased region" description="Basic and acidic residues" evidence="1">
    <location>
        <begin position="262"/>
        <end position="274"/>
    </location>
</feature>
<name>A0A1J9QSD9_9EURO</name>
<evidence type="ECO:0000313" key="2">
    <source>
        <dbReference type="EMBL" id="OJD19111.1"/>
    </source>
</evidence>
<dbReference type="OrthoDB" id="5286775at2759"/>
<keyword evidence="3" id="KW-1185">Reference proteome</keyword>
<evidence type="ECO:0000313" key="3">
    <source>
        <dbReference type="Proteomes" id="UP000182235"/>
    </source>
</evidence>